<evidence type="ECO:0000313" key="1">
    <source>
        <dbReference type="EMBL" id="PKW14783.1"/>
    </source>
</evidence>
<gene>
    <name evidence="1" type="ORF">A8926_2430</name>
</gene>
<dbReference type="STRING" id="994479.GCA_000194155_03012"/>
<organism evidence="1 2">
    <name type="scientific">Saccharopolyspora spinosa</name>
    <dbReference type="NCBI Taxonomy" id="60894"/>
    <lineage>
        <taxon>Bacteria</taxon>
        <taxon>Bacillati</taxon>
        <taxon>Actinomycetota</taxon>
        <taxon>Actinomycetes</taxon>
        <taxon>Pseudonocardiales</taxon>
        <taxon>Pseudonocardiaceae</taxon>
        <taxon>Saccharopolyspora</taxon>
    </lineage>
</organism>
<evidence type="ECO:0000313" key="2">
    <source>
        <dbReference type="Proteomes" id="UP000233786"/>
    </source>
</evidence>
<dbReference type="EMBL" id="PJNB01000001">
    <property type="protein sequence ID" value="PKW14783.1"/>
    <property type="molecule type" value="Genomic_DNA"/>
</dbReference>
<proteinExistence type="predicted"/>
<dbReference type="Proteomes" id="UP000233786">
    <property type="component" value="Unassembled WGS sequence"/>
</dbReference>
<name>A0A2N3XVS0_SACSN</name>
<keyword evidence="2" id="KW-1185">Reference proteome</keyword>
<dbReference type="RefSeq" id="WP_010695949.1">
    <property type="nucleotide sequence ID" value="NZ_CP061007.1"/>
</dbReference>
<comment type="caution">
    <text evidence="1">The sequence shown here is derived from an EMBL/GenBank/DDBJ whole genome shotgun (WGS) entry which is preliminary data.</text>
</comment>
<sequence>MPAEELTPPEAARWAARAGLPLDAARHAEVAVTAEHIRSVVAVLRELDFGDVPPAFGYRAGEGAGNGAS</sequence>
<evidence type="ECO:0008006" key="3">
    <source>
        <dbReference type="Google" id="ProtNLM"/>
    </source>
</evidence>
<dbReference type="AlphaFoldDB" id="A0A2N3XVS0"/>
<accession>A0A2N3XVS0</accession>
<protein>
    <recommendedName>
        <fullName evidence="3">Amidase</fullName>
    </recommendedName>
</protein>
<reference evidence="1" key="1">
    <citation type="submission" date="2017-12" db="EMBL/GenBank/DDBJ databases">
        <title>Sequencing the genomes of 1000 Actinobacteria strains.</title>
        <authorList>
            <person name="Klenk H.-P."/>
        </authorList>
    </citation>
    <scope>NUCLEOTIDE SEQUENCE [LARGE SCALE GENOMIC DNA]</scope>
    <source>
        <strain evidence="1">DSM 44228</strain>
    </source>
</reference>
<dbReference type="OrthoDB" id="3543549at2"/>